<reference evidence="16 17" key="1">
    <citation type="journal article" date="2019" name="Nat. Plants">
        <title>Genome sequencing of Musa balbisiana reveals subgenome evolution and function divergence in polyploid bananas.</title>
        <authorList>
            <person name="Yao X."/>
        </authorList>
    </citation>
    <scope>NUCLEOTIDE SEQUENCE [LARGE SCALE GENOMIC DNA]</scope>
    <source>
        <strain evidence="17">cv. DH-PKW</strain>
        <tissue evidence="16">Leaves</tissue>
    </source>
</reference>
<keyword evidence="17" id="KW-1185">Reference proteome</keyword>
<keyword evidence="11" id="KW-0294">Fucose metabolism</keyword>
<proteinExistence type="inferred from homology"/>
<dbReference type="EMBL" id="PYDT01000003">
    <property type="protein sequence ID" value="THU67988.1"/>
    <property type="molecule type" value="Genomic_DNA"/>
</dbReference>
<evidence type="ECO:0000256" key="14">
    <source>
        <dbReference type="SAM" id="MobiDB-lite"/>
    </source>
</evidence>
<feature type="compositionally biased region" description="Basic and acidic residues" evidence="14">
    <location>
        <begin position="562"/>
        <end position="589"/>
    </location>
</feature>
<comment type="subcellular location">
    <subcellularLocation>
        <location evidence="1">Membrane</location>
        <topology evidence="1">Single-pass type II membrane protein</topology>
    </subcellularLocation>
</comment>
<gene>
    <name evidence="16" type="ORF">C4D60_Mb05t30510</name>
</gene>
<protein>
    <recommendedName>
        <fullName evidence="13">O-fucosyltransferase family protein</fullName>
    </recommendedName>
</protein>
<evidence type="ECO:0000256" key="13">
    <source>
        <dbReference type="ARBA" id="ARBA00030350"/>
    </source>
</evidence>
<keyword evidence="5" id="KW-0808">Transferase</keyword>
<accession>A0A4S8K051</accession>
<dbReference type="Proteomes" id="UP000317650">
    <property type="component" value="Chromosome 5"/>
</dbReference>
<dbReference type="PANTHER" id="PTHR31741:SF4">
    <property type="entry name" value="O-FUCOSYLTRANSFERASE 28"/>
    <property type="match status" value="1"/>
</dbReference>
<dbReference type="PANTHER" id="PTHR31741">
    <property type="entry name" value="OS02G0726500 PROTEIN-RELATED"/>
    <property type="match status" value="1"/>
</dbReference>
<comment type="pathway">
    <text evidence="2">Glycan metabolism.</text>
</comment>
<dbReference type="Pfam" id="PF10250">
    <property type="entry name" value="O-FucT"/>
    <property type="match status" value="1"/>
</dbReference>
<evidence type="ECO:0000256" key="5">
    <source>
        <dbReference type="ARBA" id="ARBA00022679"/>
    </source>
</evidence>
<comment type="similarity">
    <text evidence="3">Belongs to the glycosyltransferase GT106 family.</text>
</comment>
<keyword evidence="10" id="KW-0325">Glycoprotein</keyword>
<name>A0A4S8K051_MUSBA</name>
<evidence type="ECO:0000256" key="2">
    <source>
        <dbReference type="ARBA" id="ARBA00004881"/>
    </source>
</evidence>
<keyword evidence="12" id="KW-0119">Carbohydrate metabolism</keyword>
<dbReference type="GO" id="GO:0016757">
    <property type="term" value="F:glycosyltransferase activity"/>
    <property type="evidence" value="ECO:0007669"/>
    <property type="project" value="UniProtKB-KW"/>
</dbReference>
<evidence type="ECO:0000313" key="16">
    <source>
        <dbReference type="EMBL" id="THU67988.1"/>
    </source>
</evidence>
<sequence>MIAAGSVPSSAAASTATSPIISGPTRRRQPEFSDPERALQDDEDGEARDHAGSLGGWQSLFSRRLLLLRHGRGGWRPGGRNAWMRLLALALFSMLAATVLLGTARIGGSQENKDVVLQIGSVMRDESSSWTLENATSIQRRPHLPIPEIWMNPNNKGYRQCINRPKAKCDTCNATVGYLIVHANGGLNQMRMGISDMVAVAKLMNATLVLPFLDHKSFWTDPSEFKDIFDVKHFVEALKDDISVVGSLPRRYAKTKPLKRAPISWSKIAAIPVLPSLYPTGFLVSQASYFKSFANVLSRRRVIEFTYTDSRLANNGLPPSIQRLRCRANYRALRYTREIEELGKTLVRRLRNGSDHYIALHLRYEKDMLSFTGCSHNLSSHEAEELRAMRYGVKHWKEKEIDSKEKRLQGGCPMTPREAAIFLKAMGYPSTTSIYIVAGEIYGANSMEALTAEYPNIYTHHSLTSAEELEGLEGYQNRLAALDYIVALRSDVFVYTYDGNMAKAVQGHRRFEGFRKTINPDRYARSSISSCFGRAFFSRLRMSQAEASEADGSAGRGCHKLEEAGRAGEERPQEQARRAVREEDRRDPQTGRVLLCESSSRMLVHEAIQEHLK</sequence>
<comment type="caution">
    <text evidence="16">The sequence shown here is derived from an EMBL/GenBank/DDBJ whole genome shotgun (WGS) entry which is preliminary data.</text>
</comment>
<feature type="transmembrane region" description="Helical" evidence="15">
    <location>
        <begin position="82"/>
        <end position="104"/>
    </location>
</feature>
<evidence type="ECO:0000313" key="17">
    <source>
        <dbReference type="Proteomes" id="UP000317650"/>
    </source>
</evidence>
<keyword evidence="9 15" id="KW-0472">Membrane</keyword>
<dbReference type="AlphaFoldDB" id="A0A4S8K051"/>
<feature type="compositionally biased region" description="Basic and acidic residues" evidence="14">
    <location>
        <begin position="28"/>
        <end position="40"/>
    </location>
</feature>
<keyword evidence="4" id="KW-0328">Glycosyltransferase</keyword>
<keyword evidence="7" id="KW-0735">Signal-anchor</keyword>
<dbReference type="GO" id="GO:0005737">
    <property type="term" value="C:cytoplasm"/>
    <property type="evidence" value="ECO:0007669"/>
    <property type="project" value="TreeGrafter"/>
</dbReference>
<evidence type="ECO:0000256" key="12">
    <source>
        <dbReference type="ARBA" id="ARBA00023277"/>
    </source>
</evidence>
<dbReference type="InterPro" id="IPR024709">
    <property type="entry name" value="FucosylTrfase_pln"/>
</dbReference>
<keyword evidence="8 15" id="KW-1133">Transmembrane helix</keyword>
<keyword evidence="6 15" id="KW-0812">Transmembrane</keyword>
<evidence type="ECO:0000256" key="3">
    <source>
        <dbReference type="ARBA" id="ARBA00007737"/>
    </source>
</evidence>
<evidence type="ECO:0000256" key="9">
    <source>
        <dbReference type="ARBA" id="ARBA00023136"/>
    </source>
</evidence>
<evidence type="ECO:0000256" key="6">
    <source>
        <dbReference type="ARBA" id="ARBA00022692"/>
    </source>
</evidence>
<evidence type="ECO:0000256" key="11">
    <source>
        <dbReference type="ARBA" id="ARBA00023253"/>
    </source>
</evidence>
<dbReference type="InterPro" id="IPR019378">
    <property type="entry name" value="GDP-Fuc_O-FucTrfase"/>
</dbReference>
<dbReference type="GO" id="GO:0006004">
    <property type="term" value="P:fucose metabolic process"/>
    <property type="evidence" value="ECO:0007669"/>
    <property type="project" value="UniProtKB-KW"/>
</dbReference>
<organism evidence="16 17">
    <name type="scientific">Musa balbisiana</name>
    <name type="common">Banana</name>
    <dbReference type="NCBI Taxonomy" id="52838"/>
    <lineage>
        <taxon>Eukaryota</taxon>
        <taxon>Viridiplantae</taxon>
        <taxon>Streptophyta</taxon>
        <taxon>Embryophyta</taxon>
        <taxon>Tracheophyta</taxon>
        <taxon>Spermatophyta</taxon>
        <taxon>Magnoliopsida</taxon>
        <taxon>Liliopsida</taxon>
        <taxon>Zingiberales</taxon>
        <taxon>Musaceae</taxon>
        <taxon>Musa</taxon>
    </lineage>
</organism>
<feature type="region of interest" description="Disordered" evidence="14">
    <location>
        <begin position="1"/>
        <end position="52"/>
    </location>
</feature>
<evidence type="ECO:0000256" key="1">
    <source>
        <dbReference type="ARBA" id="ARBA00004606"/>
    </source>
</evidence>
<feature type="compositionally biased region" description="Low complexity" evidence="14">
    <location>
        <begin position="1"/>
        <end position="23"/>
    </location>
</feature>
<evidence type="ECO:0000256" key="15">
    <source>
        <dbReference type="SAM" id="Phobius"/>
    </source>
</evidence>
<dbReference type="GO" id="GO:0016020">
    <property type="term" value="C:membrane"/>
    <property type="evidence" value="ECO:0007669"/>
    <property type="project" value="UniProtKB-SubCell"/>
</dbReference>
<feature type="region of interest" description="Disordered" evidence="14">
    <location>
        <begin position="562"/>
        <end position="594"/>
    </location>
</feature>
<dbReference type="CDD" id="cd11299">
    <property type="entry name" value="O-FucT_plant"/>
    <property type="match status" value="1"/>
</dbReference>
<evidence type="ECO:0000256" key="4">
    <source>
        <dbReference type="ARBA" id="ARBA00022676"/>
    </source>
</evidence>
<evidence type="ECO:0000256" key="10">
    <source>
        <dbReference type="ARBA" id="ARBA00023180"/>
    </source>
</evidence>
<evidence type="ECO:0000256" key="8">
    <source>
        <dbReference type="ARBA" id="ARBA00022989"/>
    </source>
</evidence>
<evidence type="ECO:0000256" key="7">
    <source>
        <dbReference type="ARBA" id="ARBA00022968"/>
    </source>
</evidence>